<gene>
    <name evidence="10" type="ORF">ENU20_00375</name>
</gene>
<keyword evidence="4 9" id="KW-0460">Magnesium</keyword>
<dbReference type="InterPro" id="IPR008205">
    <property type="entry name" value="GGGP_HepGP_synthase"/>
</dbReference>
<dbReference type="Pfam" id="PF01884">
    <property type="entry name" value="PcrB"/>
    <property type="match status" value="1"/>
</dbReference>
<dbReference type="Gene3D" id="3.20.20.390">
    <property type="entry name" value="FMN-linked oxidoreductases"/>
    <property type="match status" value="1"/>
</dbReference>
<keyword evidence="2 9" id="KW-0808">Transferase</keyword>
<keyword evidence="5 9" id="KW-0443">Lipid metabolism</keyword>
<dbReference type="GO" id="GO:0047294">
    <property type="term" value="F:phosphoglycerol geranylgeranyltransferase activity"/>
    <property type="evidence" value="ECO:0007669"/>
    <property type="project" value="UniProtKB-UniRule"/>
</dbReference>
<evidence type="ECO:0000256" key="6">
    <source>
        <dbReference type="ARBA" id="ARBA00023209"/>
    </source>
</evidence>
<dbReference type="SUPFAM" id="SSF51395">
    <property type="entry name" value="FMN-linked oxidoreductases"/>
    <property type="match status" value="1"/>
</dbReference>
<dbReference type="InterPro" id="IPR010946">
    <property type="entry name" value="GGGP_synth"/>
</dbReference>
<feature type="binding site" evidence="9">
    <location>
        <begin position="203"/>
        <end position="204"/>
    </location>
    <ligand>
        <name>sn-glycerol 1-phosphate</name>
        <dbReference type="ChEBI" id="CHEBI:57685"/>
    </ligand>
</feature>
<dbReference type="EC" id="2.5.1.41" evidence="9"/>
<evidence type="ECO:0000256" key="1">
    <source>
        <dbReference type="ARBA" id="ARBA00022516"/>
    </source>
</evidence>
<dbReference type="NCBIfam" id="TIGR01769">
    <property type="entry name" value="GGGP"/>
    <property type="match status" value="1"/>
</dbReference>
<evidence type="ECO:0000256" key="5">
    <source>
        <dbReference type="ARBA" id="ARBA00023098"/>
    </source>
</evidence>
<feature type="binding site" evidence="9">
    <location>
        <position position="54"/>
    </location>
    <ligand>
        <name>Mg(2+)</name>
        <dbReference type="ChEBI" id="CHEBI:18420"/>
    </ligand>
</feature>
<proteinExistence type="inferred from homology"/>
<keyword evidence="3 9" id="KW-0479">Metal-binding</keyword>
<dbReference type="UniPathway" id="UPA00940"/>
<protein>
    <recommendedName>
        <fullName evidence="9">Geranylgeranylglyceryl phosphate synthase</fullName>
        <shortName evidence="9">GGGP synthase</shortName>
        <shortName evidence="9">GGGPS</shortName>
        <ecNumber evidence="9">2.5.1.41</ecNumber>
    </recommendedName>
    <alternativeName>
        <fullName evidence="9">(S)-3-O-geranylgeranylglyceryl phosphate synthase</fullName>
    </alternativeName>
    <alternativeName>
        <fullName evidence="9">Phosphoglycerol geranylgeranyltransferase</fullName>
    </alternativeName>
</protein>
<evidence type="ECO:0000256" key="3">
    <source>
        <dbReference type="ARBA" id="ARBA00022723"/>
    </source>
</evidence>
<comment type="caution">
    <text evidence="10">The sequence shown here is derived from an EMBL/GenBank/DDBJ whole genome shotgun (WGS) entry which is preliminary data.</text>
</comment>
<feature type="binding site" evidence="9">
    <location>
        <position position="24"/>
    </location>
    <ligand>
        <name>Mg(2+)</name>
        <dbReference type="ChEBI" id="CHEBI:18420"/>
    </ligand>
</feature>
<evidence type="ECO:0000313" key="10">
    <source>
        <dbReference type="EMBL" id="HGQ73523.1"/>
    </source>
</evidence>
<evidence type="ECO:0000256" key="4">
    <source>
        <dbReference type="ARBA" id="ARBA00022842"/>
    </source>
</evidence>
<evidence type="ECO:0000256" key="2">
    <source>
        <dbReference type="ARBA" id="ARBA00022679"/>
    </source>
</evidence>
<dbReference type="InterPro" id="IPR038597">
    <property type="entry name" value="GGGP/HepGP_synthase_sf"/>
</dbReference>
<dbReference type="PANTHER" id="PTHR40029">
    <property type="match status" value="1"/>
</dbReference>
<name>A0A7C4JLP3_STAMA</name>
<comment type="similarity">
    <text evidence="9">Belongs to the GGGP/HepGP synthase family. Group II subfamily.</text>
</comment>
<dbReference type="NCBIfam" id="TIGR01768">
    <property type="entry name" value="GGGP-family"/>
    <property type="match status" value="1"/>
</dbReference>
<feature type="binding site" evidence="9">
    <location>
        <begin position="172"/>
        <end position="178"/>
    </location>
    <ligand>
        <name>sn-glycerol 1-phosphate</name>
        <dbReference type="ChEBI" id="CHEBI:57685"/>
    </ligand>
</feature>
<dbReference type="HAMAP" id="MF_00112">
    <property type="entry name" value="GGGP_HepGP_synthase"/>
    <property type="match status" value="1"/>
</dbReference>
<comment type="pathway">
    <text evidence="9">Membrane lipid metabolism; glycerophospholipid metabolism.</text>
</comment>
<accession>A0A7C4JLP3</accession>
<reference evidence="10" key="1">
    <citation type="journal article" date="2020" name="mSystems">
        <title>Genome- and Community-Level Interaction Insights into Carbon Utilization and Element Cycling Functions of Hydrothermarchaeota in Hydrothermal Sediment.</title>
        <authorList>
            <person name="Zhou Z."/>
            <person name="Liu Y."/>
            <person name="Xu W."/>
            <person name="Pan J."/>
            <person name="Luo Z.H."/>
            <person name="Li M."/>
        </authorList>
    </citation>
    <scope>NUCLEOTIDE SEQUENCE [LARGE SCALE GENOMIC DNA]</scope>
    <source>
        <strain evidence="10">SpSt-648</strain>
    </source>
</reference>
<dbReference type="CDD" id="cd02812">
    <property type="entry name" value="PcrB_like"/>
    <property type="match status" value="1"/>
</dbReference>
<dbReference type="GO" id="GO:0000287">
    <property type="term" value="F:magnesium ion binding"/>
    <property type="evidence" value="ECO:0007669"/>
    <property type="project" value="UniProtKB-UniRule"/>
</dbReference>
<keyword evidence="6 9" id="KW-0594">Phospholipid biosynthesis</keyword>
<dbReference type="GO" id="GO:0046474">
    <property type="term" value="P:glycerophospholipid biosynthetic process"/>
    <property type="evidence" value="ECO:0007669"/>
    <property type="project" value="UniProtKB-UniRule"/>
</dbReference>
<keyword evidence="1 9" id="KW-0444">Lipid biosynthesis</keyword>
<evidence type="ECO:0000256" key="9">
    <source>
        <dbReference type="HAMAP-Rule" id="MF_00112"/>
    </source>
</evidence>
<dbReference type="AlphaFoldDB" id="A0A7C4JLP3"/>
<organism evidence="10">
    <name type="scientific">Staphylothermus marinus</name>
    <dbReference type="NCBI Taxonomy" id="2280"/>
    <lineage>
        <taxon>Archaea</taxon>
        <taxon>Thermoproteota</taxon>
        <taxon>Thermoprotei</taxon>
        <taxon>Desulfurococcales</taxon>
        <taxon>Desulfurococcaceae</taxon>
        <taxon>Staphylothermus</taxon>
    </lineage>
</organism>
<dbReference type="GO" id="GO:0120536">
    <property type="term" value="F:heptaprenylglyceryl phosphate synthase activity"/>
    <property type="evidence" value="ECO:0007669"/>
    <property type="project" value="UniProtKB-ARBA"/>
</dbReference>
<comment type="caution">
    <text evidence="9">Lacks conserved residue(s) required for the propagation of feature annotation.</text>
</comment>
<dbReference type="PANTHER" id="PTHR40029:SF2">
    <property type="entry name" value="HEPTAPRENYLGLYCERYL PHOSPHATE SYNTHASE"/>
    <property type="match status" value="1"/>
</dbReference>
<dbReference type="NCBIfam" id="NF003198">
    <property type="entry name" value="PRK04169.1-2"/>
    <property type="match status" value="1"/>
</dbReference>
<keyword evidence="9" id="KW-0963">Cytoplasm</keyword>
<keyword evidence="7 9" id="KW-1208">Phospholipid metabolism</keyword>
<sequence length="245" mass="26554">MGKVEDYIRSRLASGEKLHFTLIDPDKSIDPSMLEKTADLAKSYGTDAFLIGGSLGVTPGEADETAKILRKTGVPVIVFPGNINCLTRFADAVLYMVLMNSIDRYYVMEAQVQAAPIIWKYGLETLPTGYIVVYSDTAVAHVGKAYPLPEGKPELVAAYALAAEMMGLRYLYLEAGSGSNRIVPPLYLRVVKKYTKLVLIVGGGIRKPEHAKVLAENGADIIVTGTIVEEDSESLLSIIKAIKSV</sequence>
<dbReference type="EMBL" id="DTBP01000005">
    <property type="protein sequence ID" value="HGQ73523.1"/>
    <property type="molecule type" value="Genomic_DNA"/>
</dbReference>
<comment type="cofactor">
    <cofactor evidence="9">
        <name>Mg(2+)</name>
        <dbReference type="ChEBI" id="CHEBI:18420"/>
    </cofactor>
</comment>
<evidence type="ECO:0000256" key="7">
    <source>
        <dbReference type="ARBA" id="ARBA00023264"/>
    </source>
</evidence>
<dbReference type="GO" id="GO:0005737">
    <property type="term" value="C:cytoplasm"/>
    <property type="evidence" value="ECO:0007669"/>
    <property type="project" value="UniProtKB-SubCell"/>
</dbReference>
<comment type="catalytic activity">
    <reaction evidence="8 9">
        <text>sn-glycerol 1-phosphate + (2E,6E,10E)-geranylgeranyl diphosphate = sn-3-O-(geranylgeranyl)glycerol 1-phosphate + diphosphate</text>
        <dbReference type="Rhea" id="RHEA:23404"/>
        <dbReference type="ChEBI" id="CHEBI:33019"/>
        <dbReference type="ChEBI" id="CHEBI:57677"/>
        <dbReference type="ChEBI" id="CHEBI:57685"/>
        <dbReference type="ChEBI" id="CHEBI:58756"/>
        <dbReference type="EC" id="2.5.1.41"/>
    </reaction>
</comment>
<evidence type="ECO:0000256" key="8">
    <source>
        <dbReference type="ARBA" id="ARBA00047288"/>
    </source>
</evidence>
<comment type="subcellular location">
    <subcellularLocation>
        <location evidence="9">Cytoplasm</location>
    </subcellularLocation>
</comment>
<comment type="function">
    <text evidence="9">Prenyltransferase that catalyzes the transfer of the geranylgeranyl moiety of geranylgeranyl diphosphate (GGPP) to the C3 hydroxyl of sn-glycerol-1-phosphate (G1P). This reaction is the first ether-bond-formation step in the biosynthesis of archaeal membrane lipids.</text>
</comment>
<feature type="binding site" evidence="9">
    <location>
        <begin position="225"/>
        <end position="226"/>
    </location>
    <ligand>
        <name>sn-glycerol 1-phosphate</name>
        <dbReference type="ChEBI" id="CHEBI:57685"/>
    </ligand>
</feature>
<dbReference type="InterPro" id="IPR039074">
    <property type="entry name" value="GGGP/HepGP_synthase_I"/>
</dbReference>